<dbReference type="EMBL" id="VYXP01000006">
    <property type="protein sequence ID" value="KAA9130995.1"/>
    <property type="molecule type" value="Genomic_DNA"/>
</dbReference>
<dbReference type="GO" id="GO:0005524">
    <property type="term" value="F:ATP binding"/>
    <property type="evidence" value="ECO:0007669"/>
    <property type="project" value="UniProtKB-UniRule"/>
</dbReference>
<feature type="binding site" evidence="12">
    <location>
        <begin position="29"/>
        <end position="36"/>
    </location>
    <ligand>
        <name>ATP</name>
        <dbReference type="ChEBI" id="CHEBI:30616"/>
    </ligand>
</feature>
<dbReference type="AlphaFoldDB" id="A0A5N0T7H3"/>
<evidence type="ECO:0000256" key="1">
    <source>
        <dbReference type="ARBA" id="ARBA00009922"/>
    </source>
</evidence>
<keyword evidence="6" id="KW-0238">DNA-binding</keyword>
<keyword evidence="5 12" id="KW-0067">ATP-binding</keyword>
<dbReference type="GO" id="GO:0033202">
    <property type="term" value="C:DNA helicase complex"/>
    <property type="evidence" value="ECO:0007669"/>
    <property type="project" value="TreeGrafter"/>
</dbReference>
<reference evidence="15 16" key="1">
    <citation type="submission" date="2019-09" db="EMBL/GenBank/DDBJ databases">
        <title>Wenzhouxiangella sp. Genome sequencing and assembly.</title>
        <authorList>
            <person name="Zhang R."/>
        </authorList>
    </citation>
    <scope>NUCLEOTIDE SEQUENCE [LARGE SCALE GENOMIC DNA]</scope>
    <source>
        <strain evidence="15 16">W260</strain>
    </source>
</reference>
<comment type="catalytic activity">
    <reaction evidence="8">
        <text>Couples ATP hydrolysis with the unwinding of duplex DNA by translocating in the 3'-5' direction.</text>
        <dbReference type="EC" id="5.6.2.4"/>
    </reaction>
</comment>
<evidence type="ECO:0000256" key="4">
    <source>
        <dbReference type="ARBA" id="ARBA00022806"/>
    </source>
</evidence>
<dbReference type="RefSeq" id="WP_150864633.1">
    <property type="nucleotide sequence ID" value="NZ_VYXP01000006.1"/>
</dbReference>
<keyword evidence="2 12" id="KW-0547">Nucleotide-binding</keyword>
<dbReference type="Gene3D" id="1.10.10.160">
    <property type="match status" value="1"/>
</dbReference>
<dbReference type="CDD" id="cd17932">
    <property type="entry name" value="DEXQc_UvrD"/>
    <property type="match status" value="1"/>
</dbReference>
<evidence type="ECO:0000256" key="10">
    <source>
        <dbReference type="ARBA" id="ARBA00034923"/>
    </source>
</evidence>
<evidence type="ECO:0000256" key="11">
    <source>
        <dbReference type="ARBA" id="ARBA00048988"/>
    </source>
</evidence>
<dbReference type="FunFam" id="1.10.10.160:FF:000002">
    <property type="entry name" value="DNA helicase"/>
    <property type="match status" value="1"/>
</dbReference>
<dbReference type="NCBIfam" id="NF008743">
    <property type="entry name" value="PRK11773.1"/>
    <property type="match status" value="1"/>
</dbReference>
<keyword evidence="7" id="KW-0413">Isomerase</keyword>
<dbReference type="InterPro" id="IPR014017">
    <property type="entry name" value="DNA_helicase_UvrD-like_C"/>
</dbReference>
<evidence type="ECO:0000313" key="15">
    <source>
        <dbReference type="EMBL" id="KAA9130995.1"/>
    </source>
</evidence>
<sequence>MDVSHLLDGLNEAQREAVTSTAPHNLVLAGAGSGKTRVLIHRLAWLIQVEHVSPLGILAVTFTNKAAGEMRERAQDLLEVSTRPLWIGTFHGIAHRLLRMHWREAGLPEQFQILDSEDQQRLIKRLMRDEGMDENQWPARQAQWFINQRKDEGQRPDAIETEGHPLTAGWTQIYQLYQDYCDRAGLVDFAELLLCAHELWLNNDELLAHYRNRLRHILVDEFQDTNTIQYAWIRMLAGSSGQTFVVGDDDQSIYGWRGARVENVRAYTRDFPDVKTVRLEQNYRSTGNILSAANGLIAHNESRMGKNLWTDDEPGQPIRIYAAFNEQEEARFVVSQLRQWIDEGRRASDAAIVYRTSAQSRLFEEFLMRESVPYRVYGGLRFFERAEIKDALSYLRLVQNPNDDAALERVINTPNRGIGQKTVETLRMQSRETGLPLWQAAGLAIEQGVLSGRARTTVAAFMRLVTDMRERLGDWTMGNQVQGVIDMSDLASHYEKESREKMESRMENLRELVNAADAFVIPADDEEAGMTPLQSFLSRAALEAGETQGEEWDDCVQLMTLHSAKGLEFPLVFMAGMEDGLFPHQRSVTESGGKLEEERRLCYVGMTRAMEQLYMTYAEVRRMFGSENYSRPSRFLGEIPAEHLQEIRPRAQVSQPWVAAKPARAPIPGHDDGMPFKHGQRVHHRKFGEGTVITFEGSGEHARVQVNFNHAGTKWLVLAYANLDSL</sequence>
<dbReference type="PANTHER" id="PTHR11070">
    <property type="entry name" value="UVRD / RECB / PCRA DNA HELICASE FAMILY MEMBER"/>
    <property type="match status" value="1"/>
</dbReference>
<proteinExistence type="inferred from homology"/>
<organism evidence="15 16">
    <name type="scientific">Marinihelvus fidelis</name>
    <dbReference type="NCBI Taxonomy" id="2613842"/>
    <lineage>
        <taxon>Bacteria</taxon>
        <taxon>Pseudomonadati</taxon>
        <taxon>Pseudomonadota</taxon>
        <taxon>Gammaproteobacteria</taxon>
        <taxon>Chromatiales</taxon>
        <taxon>Wenzhouxiangellaceae</taxon>
        <taxon>Marinihelvus</taxon>
    </lineage>
</organism>
<comment type="caution">
    <text evidence="15">The sequence shown here is derived from an EMBL/GenBank/DDBJ whole genome shotgun (WGS) entry which is preliminary data.</text>
</comment>
<accession>A0A5N0T7H3</accession>
<evidence type="ECO:0000256" key="7">
    <source>
        <dbReference type="ARBA" id="ARBA00023235"/>
    </source>
</evidence>
<dbReference type="SUPFAM" id="SSF52540">
    <property type="entry name" value="P-loop containing nucleoside triphosphate hydrolases"/>
    <property type="match status" value="1"/>
</dbReference>
<evidence type="ECO:0000256" key="9">
    <source>
        <dbReference type="ARBA" id="ARBA00034808"/>
    </source>
</evidence>
<comment type="catalytic activity">
    <reaction evidence="11">
        <text>ATP + H2O = ADP + phosphate + H(+)</text>
        <dbReference type="Rhea" id="RHEA:13065"/>
        <dbReference type="ChEBI" id="CHEBI:15377"/>
        <dbReference type="ChEBI" id="CHEBI:15378"/>
        <dbReference type="ChEBI" id="CHEBI:30616"/>
        <dbReference type="ChEBI" id="CHEBI:43474"/>
        <dbReference type="ChEBI" id="CHEBI:456216"/>
        <dbReference type="EC" id="5.6.2.4"/>
    </reaction>
</comment>
<protein>
    <recommendedName>
        <fullName evidence="9">DNA 3'-5' helicase</fullName>
        <ecNumber evidence="9">5.6.2.4</ecNumber>
    </recommendedName>
    <alternativeName>
        <fullName evidence="10">DNA 3'-5' helicase II</fullName>
    </alternativeName>
</protein>
<dbReference type="InterPro" id="IPR027417">
    <property type="entry name" value="P-loop_NTPase"/>
</dbReference>
<dbReference type="PROSITE" id="PS51217">
    <property type="entry name" value="UVRD_HELICASE_CTER"/>
    <property type="match status" value="1"/>
</dbReference>
<evidence type="ECO:0000256" key="2">
    <source>
        <dbReference type="ARBA" id="ARBA00022741"/>
    </source>
</evidence>
<dbReference type="EC" id="5.6.2.4" evidence="9"/>
<evidence type="ECO:0000256" key="6">
    <source>
        <dbReference type="ARBA" id="ARBA00023125"/>
    </source>
</evidence>
<dbReference type="GO" id="GO:0000725">
    <property type="term" value="P:recombinational repair"/>
    <property type="evidence" value="ECO:0007669"/>
    <property type="project" value="TreeGrafter"/>
</dbReference>
<feature type="domain" description="UvrD-like helicase ATP-binding" evidence="13">
    <location>
        <begin position="8"/>
        <end position="286"/>
    </location>
</feature>
<comment type="similarity">
    <text evidence="1">Belongs to the helicase family. UvrD subfamily.</text>
</comment>
<keyword evidence="4 12" id="KW-0347">Helicase</keyword>
<dbReference type="Gene3D" id="1.10.486.10">
    <property type="entry name" value="PCRA, domain 4"/>
    <property type="match status" value="1"/>
</dbReference>
<dbReference type="PANTHER" id="PTHR11070:SF2">
    <property type="entry name" value="ATP-DEPENDENT DNA HELICASE SRS2"/>
    <property type="match status" value="1"/>
</dbReference>
<evidence type="ECO:0000256" key="8">
    <source>
        <dbReference type="ARBA" id="ARBA00034617"/>
    </source>
</evidence>
<dbReference type="InterPro" id="IPR000212">
    <property type="entry name" value="DNA_helicase_UvrD/REP"/>
</dbReference>
<dbReference type="Pfam" id="PF21196">
    <property type="entry name" value="PcrA_UvrD_tudor"/>
    <property type="match status" value="1"/>
</dbReference>
<name>A0A5N0T7H3_9GAMM</name>
<dbReference type="Proteomes" id="UP000325372">
    <property type="component" value="Unassembled WGS sequence"/>
</dbReference>
<evidence type="ECO:0000256" key="12">
    <source>
        <dbReference type="PROSITE-ProRule" id="PRU00560"/>
    </source>
</evidence>
<dbReference type="FunFam" id="1.10.486.10:FF:000003">
    <property type="entry name" value="ATP-dependent DNA helicase"/>
    <property type="match status" value="1"/>
</dbReference>
<dbReference type="GO" id="GO:0016887">
    <property type="term" value="F:ATP hydrolysis activity"/>
    <property type="evidence" value="ECO:0007669"/>
    <property type="project" value="RHEA"/>
</dbReference>
<evidence type="ECO:0000256" key="5">
    <source>
        <dbReference type="ARBA" id="ARBA00022840"/>
    </source>
</evidence>
<dbReference type="Pfam" id="PF13361">
    <property type="entry name" value="UvrD_C"/>
    <property type="match status" value="1"/>
</dbReference>
<feature type="domain" description="UvrD-like helicase C-terminal" evidence="14">
    <location>
        <begin position="287"/>
        <end position="566"/>
    </location>
</feature>
<keyword evidence="16" id="KW-1185">Reference proteome</keyword>
<evidence type="ECO:0000259" key="14">
    <source>
        <dbReference type="PROSITE" id="PS51217"/>
    </source>
</evidence>
<dbReference type="GO" id="GO:0005829">
    <property type="term" value="C:cytosol"/>
    <property type="evidence" value="ECO:0007669"/>
    <property type="project" value="TreeGrafter"/>
</dbReference>
<dbReference type="GO" id="GO:0043138">
    <property type="term" value="F:3'-5' DNA helicase activity"/>
    <property type="evidence" value="ECO:0007669"/>
    <property type="project" value="UniProtKB-EC"/>
</dbReference>
<gene>
    <name evidence="15" type="primary">uvrD</name>
    <name evidence="15" type="synonym">mutU</name>
    <name evidence="15" type="synonym">recL</name>
    <name evidence="15" type="ORF">F3N42_11645</name>
</gene>
<dbReference type="Gene3D" id="3.40.50.300">
    <property type="entry name" value="P-loop containing nucleotide triphosphate hydrolases"/>
    <property type="match status" value="2"/>
</dbReference>
<dbReference type="PROSITE" id="PS51198">
    <property type="entry name" value="UVRD_HELICASE_ATP_BIND"/>
    <property type="match status" value="1"/>
</dbReference>
<dbReference type="CDD" id="cd18807">
    <property type="entry name" value="SF1_C_UvrD"/>
    <property type="match status" value="1"/>
</dbReference>
<dbReference type="Pfam" id="PF00580">
    <property type="entry name" value="UvrD-helicase"/>
    <property type="match status" value="1"/>
</dbReference>
<evidence type="ECO:0000256" key="3">
    <source>
        <dbReference type="ARBA" id="ARBA00022801"/>
    </source>
</evidence>
<evidence type="ECO:0000313" key="16">
    <source>
        <dbReference type="Proteomes" id="UP000325372"/>
    </source>
</evidence>
<dbReference type="InterPro" id="IPR014016">
    <property type="entry name" value="UvrD-like_ATP-bd"/>
</dbReference>
<dbReference type="InterPro" id="IPR013986">
    <property type="entry name" value="DExx_box_DNA_helicase_dom_sf"/>
</dbReference>
<keyword evidence="3 12" id="KW-0378">Hydrolase</keyword>
<dbReference type="GO" id="GO:0003677">
    <property type="term" value="F:DNA binding"/>
    <property type="evidence" value="ECO:0007669"/>
    <property type="project" value="UniProtKB-KW"/>
</dbReference>
<evidence type="ECO:0000259" key="13">
    <source>
        <dbReference type="PROSITE" id="PS51198"/>
    </source>
</evidence>